<keyword evidence="3" id="KW-1185">Reference proteome</keyword>
<sequence length="296" mass="32209">MPKHSSKHLVSAHHEGGSRPSPQTPISTSLAVRALQVLVGWNRESLQAESAALEGKPSTKHVYTLFWEGWSPGDGAALVDGIYTTEQAANDAALAGSGMDAVLADTDVGYADLYHDICSFDDSGCLTVRLSSNDPRAEDIHKVQRHRPRGSLPSSAPLDMATARALHVVAGAPRDAAAALFTNAKLRSSRVDNTLFAVVSYYDEYGTTRHDAMLMSVWRSRTEAKQEARRLIGEDEWQRMRQAARLGCYLPGRGTVFAGDVSDDSFASDGDGEGDAYGYGVRFDSFYDVHEVRLTR</sequence>
<dbReference type="AlphaFoldDB" id="A0A836CL23"/>
<organism evidence="2 3">
    <name type="scientific">Tribonema minus</name>
    <dbReference type="NCBI Taxonomy" id="303371"/>
    <lineage>
        <taxon>Eukaryota</taxon>
        <taxon>Sar</taxon>
        <taxon>Stramenopiles</taxon>
        <taxon>Ochrophyta</taxon>
        <taxon>PX clade</taxon>
        <taxon>Xanthophyceae</taxon>
        <taxon>Tribonematales</taxon>
        <taxon>Tribonemataceae</taxon>
        <taxon>Tribonema</taxon>
    </lineage>
</organism>
<evidence type="ECO:0000313" key="2">
    <source>
        <dbReference type="EMBL" id="KAG5189248.1"/>
    </source>
</evidence>
<feature type="region of interest" description="Disordered" evidence="1">
    <location>
        <begin position="1"/>
        <end position="26"/>
    </location>
</feature>
<accession>A0A836CL23</accession>
<name>A0A836CL23_9STRA</name>
<proteinExistence type="predicted"/>
<protein>
    <submittedName>
        <fullName evidence="2">Uncharacterized protein</fullName>
    </submittedName>
</protein>
<feature type="compositionally biased region" description="Basic residues" evidence="1">
    <location>
        <begin position="1"/>
        <end position="11"/>
    </location>
</feature>
<comment type="caution">
    <text evidence="2">The sequence shown here is derived from an EMBL/GenBank/DDBJ whole genome shotgun (WGS) entry which is preliminary data.</text>
</comment>
<reference evidence="2" key="1">
    <citation type="submission" date="2021-02" db="EMBL/GenBank/DDBJ databases">
        <title>First Annotated Genome of the Yellow-green Alga Tribonema minus.</title>
        <authorList>
            <person name="Mahan K.M."/>
        </authorList>
    </citation>
    <scope>NUCLEOTIDE SEQUENCE</scope>
    <source>
        <strain evidence="2">UTEX B ZZ1240</strain>
    </source>
</reference>
<evidence type="ECO:0000256" key="1">
    <source>
        <dbReference type="SAM" id="MobiDB-lite"/>
    </source>
</evidence>
<dbReference type="Proteomes" id="UP000664859">
    <property type="component" value="Unassembled WGS sequence"/>
</dbReference>
<gene>
    <name evidence="2" type="ORF">JKP88DRAFT_286936</name>
</gene>
<dbReference type="EMBL" id="JAFCMP010000055">
    <property type="protein sequence ID" value="KAG5189248.1"/>
    <property type="molecule type" value="Genomic_DNA"/>
</dbReference>
<evidence type="ECO:0000313" key="3">
    <source>
        <dbReference type="Proteomes" id="UP000664859"/>
    </source>
</evidence>